<gene>
    <name evidence="3" type="ORF">JQU52_12120</name>
</gene>
<sequence>MEAVLADYAVSVTELKRNFAAIVAQADGAVAVLNHNKPEAYLISAQRYQALLAYLEDLEDAKLVQERMGETAVMVALDDL</sequence>
<dbReference type="AlphaFoldDB" id="A0A892ZER9"/>
<dbReference type="InterPro" id="IPR036165">
    <property type="entry name" value="YefM-like_sf"/>
</dbReference>
<comment type="function">
    <text evidence="2">Antitoxin component of a type II toxin-antitoxin (TA) system.</text>
</comment>
<dbReference type="SUPFAM" id="SSF143120">
    <property type="entry name" value="YefM-like"/>
    <property type="match status" value="1"/>
</dbReference>
<dbReference type="PANTHER" id="PTHR33713:SF10">
    <property type="entry name" value="ANTITOXIN YAFN"/>
    <property type="match status" value="1"/>
</dbReference>
<dbReference type="InterPro" id="IPR051405">
    <property type="entry name" value="phD/YefM_antitoxin"/>
</dbReference>
<dbReference type="KEGG" id="ptes:JQU52_12120"/>
<evidence type="ECO:0000313" key="3">
    <source>
        <dbReference type="EMBL" id="QRQ81442.1"/>
    </source>
</evidence>
<dbReference type="PANTHER" id="PTHR33713">
    <property type="entry name" value="ANTITOXIN YAFN-RELATED"/>
    <property type="match status" value="1"/>
</dbReference>
<organism evidence="3 4">
    <name type="scientific">Paralysiella testudinis</name>
    <dbReference type="NCBI Taxonomy" id="2809020"/>
    <lineage>
        <taxon>Bacteria</taxon>
        <taxon>Pseudomonadati</taxon>
        <taxon>Pseudomonadota</taxon>
        <taxon>Betaproteobacteria</taxon>
        <taxon>Neisseriales</taxon>
        <taxon>Neisseriaceae</taxon>
        <taxon>Paralysiella</taxon>
    </lineage>
</organism>
<accession>A0A892ZER9</accession>
<keyword evidence="4" id="KW-1185">Reference proteome</keyword>
<protein>
    <recommendedName>
        <fullName evidence="2">Antitoxin</fullName>
    </recommendedName>
</protein>
<dbReference type="Proteomes" id="UP000653156">
    <property type="component" value="Chromosome"/>
</dbReference>
<evidence type="ECO:0000313" key="4">
    <source>
        <dbReference type="Proteomes" id="UP000653156"/>
    </source>
</evidence>
<name>A0A892ZER9_9NEIS</name>
<dbReference type="RefSeq" id="WP_230338736.1">
    <property type="nucleotide sequence ID" value="NZ_CP069798.1"/>
</dbReference>
<dbReference type="EMBL" id="CP069798">
    <property type="protein sequence ID" value="QRQ81442.1"/>
    <property type="molecule type" value="Genomic_DNA"/>
</dbReference>
<proteinExistence type="inferred from homology"/>
<comment type="similarity">
    <text evidence="1 2">Belongs to the phD/YefM antitoxin family.</text>
</comment>
<dbReference type="Gene3D" id="3.40.1620.10">
    <property type="entry name" value="YefM-like domain"/>
    <property type="match status" value="1"/>
</dbReference>
<evidence type="ECO:0000256" key="2">
    <source>
        <dbReference type="RuleBase" id="RU362080"/>
    </source>
</evidence>
<dbReference type="NCBIfam" id="TIGR01552">
    <property type="entry name" value="phd_fam"/>
    <property type="match status" value="1"/>
</dbReference>
<dbReference type="InterPro" id="IPR006442">
    <property type="entry name" value="Antitoxin_Phd/YefM"/>
</dbReference>
<dbReference type="Pfam" id="PF02604">
    <property type="entry name" value="PhdYeFM_antitox"/>
    <property type="match status" value="1"/>
</dbReference>
<evidence type="ECO:0000256" key="1">
    <source>
        <dbReference type="ARBA" id="ARBA00009981"/>
    </source>
</evidence>
<reference evidence="3" key="1">
    <citation type="submission" date="2021-02" db="EMBL/GenBank/DDBJ databases">
        <title>Neisseriaceae sp. 26B isolated from the cloaca of a Common Toad-headed Turtle (Mesoclemmys nasuta).</title>
        <authorList>
            <person name="Spergser J."/>
            <person name="Busse H.-J."/>
        </authorList>
    </citation>
    <scope>NUCLEOTIDE SEQUENCE</scope>
    <source>
        <strain evidence="3">26B</strain>
    </source>
</reference>